<protein>
    <submittedName>
        <fullName evidence="1">Uncharacterized protein</fullName>
    </submittedName>
</protein>
<organism evidence="1 2">
    <name type="scientific">Penicillium decumbens</name>
    <dbReference type="NCBI Taxonomy" id="69771"/>
    <lineage>
        <taxon>Eukaryota</taxon>
        <taxon>Fungi</taxon>
        <taxon>Dikarya</taxon>
        <taxon>Ascomycota</taxon>
        <taxon>Pezizomycotina</taxon>
        <taxon>Eurotiomycetes</taxon>
        <taxon>Eurotiomycetidae</taxon>
        <taxon>Eurotiales</taxon>
        <taxon>Aspergillaceae</taxon>
        <taxon>Penicillium</taxon>
    </lineage>
</organism>
<keyword evidence="2" id="KW-1185">Reference proteome</keyword>
<proteinExistence type="predicted"/>
<reference evidence="2" key="1">
    <citation type="journal article" date="2017" name="Nat. Microbiol.">
        <title>Global analysis of biosynthetic gene clusters reveals vast potential of secondary metabolite production in Penicillium species.</title>
        <authorList>
            <person name="Nielsen J.C."/>
            <person name="Grijseels S."/>
            <person name="Prigent S."/>
            <person name="Ji B."/>
            <person name="Dainat J."/>
            <person name="Nielsen K.F."/>
            <person name="Frisvad J.C."/>
            <person name="Workman M."/>
            <person name="Nielsen J."/>
        </authorList>
    </citation>
    <scope>NUCLEOTIDE SEQUENCE [LARGE SCALE GENOMIC DNA]</scope>
    <source>
        <strain evidence="2">IBT 11843</strain>
    </source>
</reference>
<dbReference type="AlphaFoldDB" id="A0A1V6P657"/>
<evidence type="ECO:0000313" key="2">
    <source>
        <dbReference type="Proteomes" id="UP000191522"/>
    </source>
</evidence>
<dbReference type="Proteomes" id="UP000191522">
    <property type="component" value="Unassembled WGS sequence"/>
</dbReference>
<dbReference type="EMBL" id="MDYL01000021">
    <property type="protein sequence ID" value="OQD72438.1"/>
    <property type="molecule type" value="Genomic_DNA"/>
</dbReference>
<gene>
    <name evidence="1" type="ORF">PENDEC_c021G01117</name>
</gene>
<evidence type="ECO:0000313" key="1">
    <source>
        <dbReference type="EMBL" id="OQD72438.1"/>
    </source>
</evidence>
<name>A0A1V6P657_PENDC</name>
<comment type="caution">
    <text evidence="1">The sequence shown here is derived from an EMBL/GenBank/DDBJ whole genome shotgun (WGS) entry which is preliminary data.</text>
</comment>
<sequence>MCNMVFVRVIEDDPIWQVLRNEHVLSRDLVAKAEDFERFQCLRRDVSESAARGSCASDSLNLRRRLSLACKQSSVYRFEEALKKSAEARTPDEASELQRFNYSIRSATAWGSKGTDCRDLVVTRENGEFVIREPTGKVVGGQPRR</sequence>
<accession>A0A1V6P657</accession>